<dbReference type="SUPFAM" id="SSF48208">
    <property type="entry name" value="Six-hairpin glycosidases"/>
    <property type="match status" value="1"/>
</dbReference>
<dbReference type="FunFam" id="1.20.1050.60:FF:000002">
    <property type="entry name" value="Glycosyl hydrolase family 92"/>
    <property type="match status" value="1"/>
</dbReference>
<feature type="domain" description="Glycosyl hydrolase family 92" evidence="2">
    <location>
        <begin position="289"/>
        <end position="766"/>
    </location>
</feature>
<dbReference type="Pfam" id="PF17678">
    <property type="entry name" value="Glyco_hydro_92N"/>
    <property type="match status" value="1"/>
</dbReference>
<evidence type="ECO:0000313" key="4">
    <source>
        <dbReference type="EMBL" id="CAG8587746.1"/>
    </source>
</evidence>
<dbReference type="GO" id="GO:0006516">
    <property type="term" value="P:glycoprotein catabolic process"/>
    <property type="evidence" value="ECO:0007669"/>
    <property type="project" value="TreeGrafter"/>
</dbReference>
<keyword evidence="1" id="KW-0812">Transmembrane</keyword>
<dbReference type="PANTHER" id="PTHR12143">
    <property type="entry name" value="PEPTIDE N-GLYCANASE PNGASE -RELATED"/>
    <property type="match status" value="1"/>
</dbReference>
<proteinExistence type="predicted"/>
<dbReference type="InterPro" id="IPR050883">
    <property type="entry name" value="PNGase"/>
</dbReference>
<dbReference type="EMBL" id="CAJVPV010005254">
    <property type="protein sequence ID" value="CAG8587746.1"/>
    <property type="molecule type" value="Genomic_DNA"/>
</dbReference>
<name>A0A9N9C5J0_9GLOM</name>
<dbReference type="InterPro" id="IPR008928">
    <property type="entry name" value="6-hairpin_glycosidase_sf"/>
</dbReference>
<keyword evidence="5" id="KW-1185">Reference proteome</keyword>
<gene>
    <name evidence="4" type="ORF">AMORRO_LOCUS7209</name>
</gene>
<dbReference type="Gene3D" id="2.70.98.10">
    <property type="match status" value="1"/>
</dbReference>
<dbReference type="GO" id="GO:0030246">
    <property type="term" value="F:carbohydrate binding"/>
    <property type="evidence" value="ECO:0007669"/>
    <property type="project" value="InterPro"/>
</dbReference>
<keyword evidence="1" id="KW-0472">Membrane</keyword>
<dbReference type="Gene3D" id="1.20.1050.60">
    <property type="entry name" value="alpha-1,2-mannosidase"/>
    <property type="match status" value="1"/>
</dbReference>
<dbReference type="NCBIfam" id="TIGR01180">
    <property type="entry name" value="aman2_put"/>
    <property type="match status" value="1"/>
</dbReference>
<dbReference type="InterPro" id="IPR014718">
    <property type="entry name" value="GH-type_carb-bd"/>
</dbReference>
<reference evidence="4" key="1">
    <citation type="submission" date="2021-06" db="EMBL/GenBank/DDBJ databases">
        <authorList>
            <person name="Kallberg Y."/>
            <person name="Tangrot J."/>
            <person name="Rosling A."/>
        </authorList>
    </citation>
    <scope>NUCLEOTIDE SEQUENCE</scope>
    <source>
        <strain evidence="4">CL551</strain>
    </source>
</reference>
<dbReference type="FunFam" id="3.30.2080.10:FF:000001">
    <property type="entry name" value="Alpha-1,2-mannosidase subfamily"/>
    <property type="match status" value="1"/>
</dbReference>
<evidence type="ECO:0000256" key="1">
    <source>
        <dbReference type="SAM" id="Phobius"/>
    </source>
</evidence>
<dbReference type="GO" id="GO:0005975">
    <property type="term" value="P:carbohydrate metabolic process"/>
    <property type="evidence" value="ECO:0007669"/>
    <property type="project" value="InterPro"/>
</dbReference>
<dbReference type="Gene3D" id="1.20.1610.10">
    <property type="entry name" value="alpha-1,2-mannosidases domains"/>
    <property type="match status" value="1"/>
</dbReference>
<dbReference type="InterPro" id="IPR041371">
    <property type="entry name" value="GH92_N"/>
</dbReference>
<dbReference type="PANTHER" id="PTHR12143:SF38">
    <property type="entry name" value="ALPHA-1,2-MANNOSIDASE FAMILY PROTEIN (AFU_ORTHOLOGUE AFUA_5G10520)"/>
    <property type="match status" value="1"/>
</dbReference>
<dbReference type="GO" id="GO:0005634">
    <property type="term" value="C:nucleus"/>
    <property type="evidence" value="ECO:0007669"/>
    <property type="project" value="TreeGrafter"/>
</dbReference>
<dbReference type="InterPro" id="IPR005887">
    <property type="entry name" value="GH92_a_mannosidase_put"/>
</dbReference>
<dbReference type="GO" id="GO:0000224">
    <property type="term" value="F:peptide-N4-(N-acetyl-beta-glucosaminyl)asparagine amidase activity"/>
    <property type="evidence" value="ECO:0007669"/>
    <property type="project" value="TreeGrafter"/>
</dbReference>
<dbReference type="GO" id="GO:0005829">
    <property type="term" value="C:cytosol"/>
    <property type="evidence" value="ECO:0007669"/>
    <property type="project" value="TreeGrafter"/>
</dbReference>
<dbReference type="InterPro" id="IPR012939">
    <property type="entry name" value="Glyco_hydro_92"/>
</dbReference>
<evidence type="ECO:0000313" key="5">
    <source>
        <dbReference type="Proteomes" id="UP000789342"/>
    </source>
</evidence>
<feature type="transmembrane region" description="Helical" evidence="1">
    <location>
        <begin position="7"/>
        <end position="25"/>
    </location>
</feature>
<comment type="caution">
    <text evidence="4">The sequence shown here is derived from an EMBL/GenBank/DDBJ whole genome shotgun (WGS) entry which is preliminary data.</text>
</comment>
<dbReference type="Pfam" id="PF07971">
    <property type="entry name" value="Glyco_hydro_92"/>
    <property type="match status" value="1"/>
</dbReference>
<feature type="domain" description="Glycosyl hydrolase family 92 N-terminal" evidence="3">
    <location>
        <begin position="57"/>
        <end position="283"/>
    </location>
</feature>
<organism evidence="4 5">
    <name type="scientific">Acaulospora morrowiae</name>
    <dbReference type="NCBI Taxonomy" id="94023"/>
    <lineage>
        <taxon>Eukaryota</taxon>
        <taxon>Fungi</taxon>
        <taxon>Fungi incertae sedis</taxon>
        <taxon>Mucoromycota</taxon>
        <taxon>Glomeromycotina</taxon>
        <taxon>Glomeromycetes</taxon>
        <taxon>Diversisporales</taxon>
        <taxon>Acaulosporaceae</taxon>
        <taxon>Acaulospora</taxon>
    </lineage>
</organism>
<accession>A0A9N9C5J0</accession>
<keyword evidence="1" id="KW-1133">Transmembrane helix</keyword>
<evidence type="ECO:0000259" key="3">
    <source>
        <dbReference type="Pfam" id="PF17678"/>
    </source>
</evidence>
<protein>
    <submittedName>
        <fullName evidence="4">2633_t:CDS:1</fullName>
    </submittedName>
</protein>
<evidence type="ECO:0000259" key="2">
    <source>
        <dbReference type="Pfam" id="PF07971"/>
    </source>
</evidence>
<sequence>MERRNQIILSSIILIIILGFSINHTTRWTTPSLESTDEGVREKAFFALCNMQYIFSSEGHVFPGACLPFGMVKVGLDTDFSGEFQAGYTVTGVITGISRTFTWEAKYGVISQLPIVVSLSEIDLSDIKSPRSFERFTPGYSIFGLKRYNITVELTATRRAALHRYTYPENANNNSHVIIDISHFLHQVCPWCIGKFHDGTIYSVNNTQVKGMGRYSGGWNQGGPYKVYFCSQFDTPAIFYSTWWNFIITNTSFDVGADGHPFGAILTFDTNSTRVIRSRVGISFISATQACQNAESEIPYFDFMQIKSEAIKAWERELEKIVVEGGDNETKTIFYSSLYRTMLMPSDRTGENPKWESFDKNGKIIPHYDDFYTLWDTFRVTNPLYTLFQPKRQVDIVRSLIDIYKNEGYMPDGRSGMENGITQGGSNADMVLAETFIKNIDRNSEIDWSLAYQALLEDAEVDPWSRGLYEGRLYLNWYKKLGYIPIQVLTRMGYFLSQCSRTLEYAANDYTISLVAKGMNKEMDYVKYRNRSRNWENLWYPKEFQGFTGFILPRYSDGKFYTEWNVMDTYGGQNPFYEGTSWEYSFYVPHDIKKLIELSGGPIKFEERLDKTFNNDDPYRLYLNEYFNIGNEPSFLTPCLYHYIGKQWKSVKLIRDIMKTMFGSNRFGIPGNDDSGAMGAWYVFHAIGIFPNAGQDVYFINSPHFKNVTIKLSDSSDSILTILAYNLSPTNIYVQLARLNGKFWEKTWFRHSDIGNGGKLELWMGENVSETWGVGKYLIYPPSLSDEVVETGLPFVSSIEPDLVVDEVLGKK</sequence>
<dbReference type="Proteomes" id="UP000789342">
    <property type="component" value="Unassembled WGS sequence"/>
</dbReference>
<dbReference type="Gene3D" id="3.30.2080.10">
    <property type="entry name" value="GH92 mannosidase domain"/>
    <property type="match status" value="1"/>
</dbReference>
<dbReference type="AlphaFoldDB" id="A0A9N9C5J0"/>
<dbReference type="OrthoDB" id="2348006at2759"/>